<dbReference type="InterPro" id="IPR048020">
    <property type="entry name" value="Transpos_IS3"/>
</dbReference>
<accession>A0ABV4BJA3</accession>
<reference evidence="4 5" key="1">
    <citation type="submission" date="2024-05" db="EMBL/GenBank/DDBJ databases">
        <title>Genome Sequence and Characterization of the New Strain Purple Sulfur Bacterium of Genus Thioalkalicoccus.</title>
        <authorList>
            <person name="Bryantseva I.A."/>
            <person name="Kyndt J.A."/>
            <person name="Imhoff J.F."/>
        </authorList>
    </citation>
    <scope>NUCLEOTIDE SEQUENCE [LARGE SCALE GENOMIC DNA]</scope>
    <source>
        <strain evidence="4 5">Um2</strain>
    </source>
</reference>
<keyword evidence="2" id="KW-0175">Coiled coil</keyword>
<dbReference type="InterPro" id="IPR012337">
    <property type="entry name" value="RNaseH-like_sf"/>
</dbReference>
<proteinExistence type="inferred from homology"/>
<comment type="similarity">
    <text evidence="1">Belongs to the transposase 8 family.</text>
</comment>
<evidence type="ECO:0000313" key="4">
    <source>
        <dbReference type="EMBL" id="MEY6434295.1"/>
    </source>
</evidence>
<dbReference type="InterPro" id="IPR009057">
    <property type="entry name" value="Homeodomain-like_sf"/>
</dbReference>
<dbReference type="Proteomes" id="UP001564408">
    <property type="component" value="Unassembled WGS sequence"/>
</dbReference>
<evidence type="ECO:0000256" key="2">
    <source>
        <dbReference type="SAM" id="Coils"/>
    </source>
</evidence>
<dbReference type="PANTHER" id="PTHR46889:SF4">
    <property type="entry name" value="TRANSPOSASE INSO FOR INSERTION SEQUENCE ELEMENT IS911B-RELATED"/>
    <property type="match status" value="1"/>
</dbReference>
<dbReference type="Gene3D" id="1.10.10.60">
    <property type="entry name" value="Homeodomain-like"/>
    <property type="match status" value="1"/>
</dbReference>
<evidence type="ECO:0000256" key="1">
    <source>
        <dbReference type="ARBA" id="ARBA00009964"/>
    </source>
</evidence>
<gene>
    <name evidence="4" type="ORF">ABC977_18045</name>
</gene>
<dbReference type="NCBIfam" id="NF033516">
    <property type="entry name" value="transpos_IS3"/>
    <property type="match status" value="1"/>
</dbReference>
<dbReference type="InterPro" id="IPR025948">
    <property type="entry name" value="HTH-like_dom"/>
</dbReference>
<feature type="coiled-coil region" evidence="2">
    <location>
        <begin position="61"/>
        <end position="88"/>
    </location>
</feature>
<keyword evidence="5" id="KW-1185">Reference proteome</keyword>
<name>A0ABV4BJA3_9GAMM</name>
<dbReference type="Pfam" id="PF00665">
    <property type="entry name" value="rve"/>
    <property type="match status" value="1"/>
</dbReference>
<dbReference type="InterPro" id="IPR036397">
    <property type="entry name" value="RNaseH_sf"/>
</dbReference>
<dbReference type="Pfam" id="PF13276">
    <property type="entry name" value="HTH_21"/>
    <property type="match status" value="1"/>
</dbReference>
<dbReference type="InterPro" id="IPR050900">
    <property type="entry name" value="Transposase_IS3/IS150/IS904"/>
</dbReference>
<dbReference type="Pfam" id="PF13333">
    <property type="entry name" value="rve_2"/>
    <property type="match status" value="1"/>
</dbReference>
<organism evidence="4 5">
    <name type="scientific">Thioalkalicoccus limnaeus</name>
    <dbReference type="NCBI Taxonomy" id="120681"/>
    <lineage>
        <taxon>Bacteria</taxon>
        <taxon>Pseudomonadati</taxon>
        <taxon>Pseudomonadota</taxon>
        <taxon>Gammaproteobacteria</taxon>
        <taxon>Chromatiales</taxon>
        <taxon>Chromatiaceae</taxon>
        <taxon>Thioalkalicoccus</taxon>
    </lineage>
</organism>
<dbReference type="Gene3D" id="3.30.420.10">
    <property type="entry name" value="Ribonuclease H-like superfamily/Ribonuclease H"/>
    <property type="match status" value="1"/>
</dbReference>
<dbReference type="PANTHER" id="PTHR46889">
    <property type="entry name" value="TRANSPOSASE INSF FOR INSERTION SEQUENCE IS3B-RELATED"/>
    <property type="match status" value="1"/>
</dbReference>
<dbReference type="Pfam" id="PF01527">
    <property type="entry name" value="HTH_Tnp_1"/>
    <property type="match status" value="1"/>
</dbReference>
<dbReference type="PROSITE" id="PS50994">
    <property type="entry name" value="INTEGRASE"/>
    <property type="match status" value="1"/>
</dbReference>
<dbReference type="SUPFAM" id="SSF46689">
    <property type="entry name" value="Homeodomain-like"/>
    <property type="match status" value="1"/>
</dbReference>
<sequence length="388" mass="45532">MSTRKKYTQEFKEDAIRLVLEQGYKQTEAARNLGIDRSMLGRWIKESQSEEGEAFRGNGKLTAEGEELRRLREENRRLRMEREILKKGDGLLRERVELRYQFIAQEKKAYPVKRLCRVLGVSRSGFYSWLRRGQRTPDPQRQELLDWVRDLAEASDHTYGSRRMARALRALGYRVGRHQARRLMREAGVWVRYRRRYRVTTNSHHDQPVFENCLERNFAVGAPNQVYAGDITYVWTAQGWLYLAVVIDLYSRKVVGWAMGRRLTSALVCDALQMALWRRRPPKGQLIHHSDRGVQYASRAFRKLLKTHGVAGSMSRKGDCWDNAVVESFFGSLKSERIHWRNYQTREEARVDIVDYIAMFYNSRRLHSYLGYQSPDAFERNGQLANAA</sequence>
<evidence type="ECO:0000259" key="3">
    <source>
        <dbReference type="PROSITE" id="PS50994"/>
    </source>
</evidence>
<comment type="caution">
    <text evidence="4">The sequence shown here is derived from an EMBL/GenBank/DDBJ whole genome shotgun (WGS) entry which is preliminary data.</text>
</comment>
<dbReference type="SUPFAM" id="SSF53098">
    <property type="entry name" value="Ribonuclease H-like"/>
    <property type="match status" value="1"/>
</dbReference>
<dbReference type="InterPro" id="IPR002514">
    <property type="entry name" value="Transposase_8"/>
</dbReference>
<feature type="domain" description="Integrase catalytic" evidence="3">
    <location>
        <begin position="219"/>
        <end position="382"/>
    </location>
</feature>
<protein>
    <submittedName>
        <fullName evidence="4">IS3 family transposase</fullName>
    </submittedName>
</protein>
<dbReference type="InterPro" id="IPR001584">
    <property type="entry name" value="Integrase_cat-core"/>
</dbReference>
<evidence type="ECO:0000313" key="5">
    <source>
        <dbReference type="Proteomes" id="UP001564408"/>
    </source>
</evidence>
<dbReference type="EMBL" id="JBDKXB010000074">
    <property type="protein sequence ID" value="MEY6434295.1"/>
    <property type="molecule type" value="Genomic_DNA"/>
</dbReference>